<dbReference type="InterPro" id="IPR005119">
    <property type="entry name" value="LysR_subst-bd"/>
</dbReference>
<evidence type="ECO:0000313" key="9">
    <source>
        <dbReference type="EMBL" id="TAX67616.1"/>
    </source>
</evidence>
<accession>A0AAE8TY27</accession>
<evidence type="ECO:0000256" key="6">
    <source>
        <dbReference type="ARBA" id="ARBA00067332"/>
    </source>
</evidence>
<comment type="similarity">
    <text evidence="1">Belongs to the LysR transcriptional regulatory family.</text>
</comment>
<keyword evidence="11" id="KW-1185">Reference proteome</keyword>
<dbReference type="EMBL" id="SIOX01000008">
    <property type="protein sequence ID" value="TAX67616.1"/>
    <property type="molecule type" value="Genomic_DNA"/>
</dbReference>
<comment type="function">
    <text evidence="5">Transcriptional regulator of the ttuABCDE tartrate utilization operon.</text>
</comment>
<dbReference type="InterPro" id="IPR000847">
    <property type="entry name" value="LysR_HTH_N"/>
</dbReference>
<evidence type="ECO:0000313" key="11">
    <source>
        <dbReference type="Proteomes" id="UP000291659"/>
    </source>
</evidence>
<dbReference type="Proteomes" id="UP000291892">
    <property type="component" value="Unassembled WGS sequence"/>
</dbReference>
<sequence>MWMSDQLIALRLFARVAHAGSFSRAAKEMKLSQPTASRLISVLEEQLGATLLVRTTRSVTLTDAGRDYLGSVQTALDTLDQAEHAVRGTGELRGRIRIASSSIFASRVIVPILPEFMALHSSLKVELIIEDQRQDLIAEGVDVAIRFGKLADSASIARSLGRWRLMLAAAPSYLEKHGTPDTPDDVTSHRTILAGPAANSGWTFSRGEEQVTVRPAGDLSISGSEVGINACLAGLGMVVASYSSLRDHLANGELVRLLPEWEMAEIESHALFPSGQAAKPAARAFVDYLHQSLKNF</sequence>
<evidence type="ECO:0000256" key="5">
    <source>
        <dbReference type="ARBA" id="ARBA00054626"/>
    </source>
</evidence>
<dbReference type="GO" id="GO:0003700">
    <property type="term" value="F:DNA-binding transcription factor activity"/>
    <property type="evidence" value="ECO:0007669"/>
    <property type="project" value="InterPro"/>
</dbReference>
<dbReference type="PRINTS" id="PR00039">
    <property type="entry name" value="HTHLYSR"/>
</dbReference>
<evidence type="ECO:0000259" key="8">
    <source>
        <dbReference type="PROSITE" id="PS50931"/>
    </source>
</evidence>
<dbReference type="Pfam" id="PF00126">
    <property type="entry name" value="HTH_1"/>
    <property type="match status" value="1"/>
</dbReference>
<dbReference type="EMBL" id="SIKX01000008">
    <property type="protein sequence ID" value="TBF01067.1"/>
    <property type="molecule type" value="Genomic_DNA"/>
</dbReference>
<dbReference type="InterPro" id="IPR058163">
    <property type="entry name" value="LysR-type_TF_proteobact-type"/>
</dbReference>
<dbReference type="SUPFAM" id="SSF53850">
    <property type="entry name" value="Periplasmic binding protein-like II"/>
    <property type="match status" value="1"/>
</dbReference>
<dbReference type="RefSeq" id="WP_130663783.1">
    <property type="nucleotide sequence ID" value="NZ_SIQG01000010.1"/>
</dbReference>
<comment type="caution">
    <text evidence="10">The sequence shown here is derived from an EMBL/GenBank/DDBJ whole genome shotgun (WGS) entry which is preliminary data.</text>
</comment>
<evidence type="ECO:0000256" key="3">
    <source>
        <dbReference type="ARBA" id="ARBA00023125"/>
    </source>
</evidence>
<keyword evidence="4" id="KW-0804">Transcription</keyword>
<evidence type="ECO:0000256" key="2">
    <source>
        <dbReference type="ARBA" id="ARBA00023015"/>
    </source>
</evidence>
<dbReference type="Gene3D" id="1.10.10.10">
    <property type="entry name" value="Winged helix-like DNA-binding domain superfamily/Winged helix DNA-binding domain"/>
    <property type="match status" value="1"/>
</dbReference>
<geneLocation type="plasmid" evidence="9">
    <name>pSM141A_Rh17</name>
</geneLocation>
<dbReference type="InterPro" id="IPR036388">
    <property type="entry name" value="WH-like_DNA-bd_sf"/>
</dbReference>
<protein>
    <recommendedName>
        <fullName evidence="6">HTH-type transcriptional regulator TtuA</fullName>
    </recommendedName>
    <alternativeName>
        <fullName evidence="7">Tartrate utilization transcriptional regulator</fullName>
    </alternativeName>
</protein>
<reference evidence="11 12" key="1">
    <citation type="submission" date="2019-02" db="EMBL/GenBank/DDBJ databases">
        <title>The genomic architecture of introgression among sibling species of bacteria.</title>
        <authorList>
            <person name="Cavassim M.I.A."/>
            <person name="Moeskjaer S."/>
            <person name="Moslemi C."/>
            <person name="Fields B."/>
            <person name="Bachmann A."/>
            <person name="Vilhjalmsson B."/>
            <person name="Schierup M.H."/>
            <person name="Young J.P.W."/>
            <person name="Andersen S.U."/>
        </authorList>
    </citation>
    <scope>NUCLEOTIDE SEQUENCE [LARGE SCALE GENOMIC DNA]</scope>
    <source>
        <strain evidence="9 11">SM141A</strain>
        <strain evidence="10 12">SM42</strain>
        <plasmid evidence="9">pSM141A_Rh17</plasmid>
    </source>
</reference>
<dbReference type="Pfam" id="PF03466">
    <property type="entry name" value="LysR_substrate"/>
    <property type="match status" value="1"/>
</dbReference>
<dbReference type="CDD" id="cd08422">
    <property type="entry name" value="PBP2_CrgA_like"/>
    <property type="match status" value="1"/>
</dbReference>
<dbReference type="Proteomes" id="UP000291659">
    <property type="component" value="Unassembled WGS sequence"/>
</dbReference>
<evidence type="ECO:0000256" key="7">
    <source>
        <dbReference type="ARBA" id="ARBA00083243"/>
    </source>
</evidence>
<dbReference type="PANTHER" id="PTHR30537">
    <property type="entry name" value="HTH-TYPE TRANSCRIPTIONAL REGULATOR"/>
    <property type="match status" value="1"/>
</dbReference>
<proteinExistence type="inferred from homology"/>
<evidence type="ECO:0000313" key="10">
    <source>
        <dbReference type="EMBL" id="TBF01067.1"/>
    </source>
</evidence>
<keyword evidence="3" id="KW-0238">DNA-binding</keyword>
<dbReference type="GO" id="GO:0003677">
    <property type="term" value="F:DNA binding"/>
    <property type="evidence" value="ECO:0007669"/>
    <property type="project" value="UniProtKB-KW"/>
</dbReference>
<gene>
    <name evidence="10" type="ORF">ELG94_39150</name>
    <name evidence="9" type="ORF">ELH98_30290</name>
</gene>
<feature type="domain" description="HTH lysR-type" evidence="8">
    <location>
        <begin position="5"/>
        <end position="62"/>
    </location>
</feature>
<dbReference type="InterPro" id="IPR036390">
    <property type="entry name" value="WH_DNA-bd_sf"/>
</dbReference>
<evidence type="ECO:0000256" key="1">
    <source>
        <dbReference type="ARBA" id="ARBA00009437"/>
    </source>
</evidence>
<evidence type="ECO:0000313" key="12">
    <source>
        <dbReference type="Proteomes" id="UP000291892"/>
    </source>
</evidence>
<dbReference type="Gene3D" id="3.40.190.290">
    <property type="match status" value="1"/>
</dbReference>
<dbReference type="AlphaFoldDB" id="A0AAE8TY27"/>
<keyword evidence="9" id="KW-0614">Plasmid</keyword>
<name>A0AAE8TY27_9HYPH</name>
<dbReference type="PROSITE" id="PS50931">
    <property type="entry name" value="HTH_LYSR"/>
    <property type="match status" value="1"/>
</dbReference>
<organism evidence="10 12">
    <name type="scientific">Rhizobium ruizarguesonis</name>
    <dbReference type="NCBI Taxonomy" id="2081791"/>
    <lineage>
        <taxon>Bacteria</taxon>
        <taxon>Pseudomonadati</taxon>
        <taxon>Pseudomonadota</taxon>
        <taxon>Alphaproteobacteria</taxon>
        <taxon>Hyphomicrobiales</taxon>
        <taxon>Rhizobiaceae</taxon>
        <taxon>Rhizobium/Agrobacterium group</taxon>
        <taxon>Rhizobium</taxon>
    </lineage>
</organism>
<dbReference type="FunFam" id="1.10.10.10:FF:000001">
    <property type="entry name" value="LysR family transcriptional regulator"/>
    <property type="match status" value="1"/>
</dbReference>
<dbReference type="PANTHER" id="PTHR30537:SF5">
    <property type="entry name" value="HTH-TYPE TRANSCRIPTIONAL ACTIVATOR TTDR-RELATED"/>
    <property type="match status" value="1"/>
</dbReference>
<dbReference type="SUPFAM" id="SSF46785">
    <property type="entry name" value="Winged helix' DNA-binding domain"/>
    <property type="match status" value="1"/>
</dbReference>
<evidence type="ECO:0000256" key="4">
    <source>
        <dbReference type="ARBA" id="ARBA00023163"/>
    </source>
</evidence>
<keyword evidence="2" id="KW-0805">Transcription regulation</keyword>